<dbReference type="GeneID" id="81467592"/>
<keyword evidence="2" id="KW-1185">Reference proteome</keyword>
<protein>
    <submittedName>
        <fullName evidence="1">Uncharacterized protein</fullName>
    </submittedName>
</protein>
<name>A0A9W9R9G0_9EURO</name>
<gene>
    <name evidence="1" type="ORF">N7517_010686</name>
</gene>
<reference evidence="1" key="2">
    <citation type="journal article" date="2023" name="IMA Fungus">
        <title>Comparative genomic study of the Penicillium genus elucidates a diverse pangenome and 15 lateral gene transfer events.</title>
        <authorList>
            <person name="Petersen C."/>
            <person name="Sorensen T."/>
            <person name="Nielsen M.R."/>
            <person name="Sondergaard T.E."/>
            <person name="Sorensen J.L."/>
            <person name="Fitzpatrick D.A."/>
            <person name="Frisvad J.C."/>
            <person name="Nielsen K.L."/>
        </authorList>
    </citation>
    <scope>NUCLEOTIDE SEQUENCE</scope>
    <source>
        <strain evidence="1">IBT 3081</strain>
    </source>
</reference>
<sequence length="96" mass="10739">MQRTAIILIAKIDPRYGNRSLAYGTTRRIRNSKRIKAIVTSATTKDEEIYDFVGVTIKYDNDEDISSDKTKIGHGQDETDLKETGFVGLATIATTR</sequence>
<proteinExistence type="predicted"/>
<evidence type="ECO:0000313" key="2">
    <source>
        <dbReference type="Proteomes" id="UP001147752"/>
    </source>
</evidence>
<dbReference type="Proteomes" id="UP001147752">
    <property type="component" value="Unassembled WGS sequence"/>
</dbReference>
<dbReference type="RefSeq" id="XP_056574224.1">
    <property type="nucleotide sequence ID" value="XM_056728409.1"/>
</dbReference>
<evidence type="ECO:0000313" key="1">
    <source>
        <dbReference type="EMBL" id="KAJ5356077.1"/>
    </source>
</evidence>
<dbReference type="AlphaFoldDB" id="A0A9W9R9G0"/>
<dbReference type="EMBL" id="JAPZBT010000006">
    <property type="protein sequence ID" value="KAJ5356077.1"/>
    <property type="molecule type" value="Genomic_DNA"/>
</dbReference>
<organism evidence="1 2">
    <name type="scientific">Penicillium concentricum</name>
    <dbReference type="NCBI Taxonomy" id="293559"/>
    <lineage>
        <taxon>Eukaryota</taxon>
        <taxon>Fungi</taxon>
        <taxon>Dikarya</taxon>
        <taxon>Ascomycota</taxon>
        <taxon>Pezizomycotina</taxon>
        <taxon>Eurotiomycetes</taxon>
        <taxon>Eurotiomycetidae</taxon>
        <taxon>Eurotiales</taxon>
        <taxon>Aspergillaceae</taxon>
        <taxon>Penicillium</taxon>
    </lineage>
</organism>
<accession>A0A9W9R9G0</accession>
<comment type="caution">
    <text evidence="1">The sequence shown here is derived from an EMBL/GenBank/DDBJ whole genome shotgun (WGS) entry which is preliminary data.</text>
</comment>
<reference evidence="1" key="1">
    <citation type="submission" date="2022-12" db="EMBL/GenBank/DDBJ databases">
        <authorList>
            <person name="Petersen C."/>
        </authorList>
    </citation>
    <scope>NUCLEOTIDE SEQUENCE</scope>
    <source>
        <strain evidence="1">IBT 3081</strain>
    </source>
</reference>